<dbReference type="Proteomes" id="UP000681720">
    <property type="component" value="Unassembled WGS sequence"/>
</dbReference>
<dbReference type="GO" id="GO:0016192">
    <property type="term" value="P:vesicle-mediated transport"/>
    <property type="evidence" value="ECO:0007669"/>
    <property type="project" value="InterPro"/>
</dbReference>
<evidence type="ECO:0000256" key="4">
    <source>
        <dbReference type="ARBA" id="ARBA00023136"/>
    </source>
</evidence>
<organism evidence="6 9">
    <name type="scientific">Rotaria magnacalcarata</name>
    <dbReference type="NCBI Taxonomy" id="392030"/>
    <lineage>
        <taxon>Eukaryota</taxon>
        <taxon>Metazoa</taxon>
        <taxon>Spiralia</taxon>
        <taxon>Gnathifera</taxon>
        <taxon>Rotifera</taxon>
        <taxon>Eurotatoria</taxon>
        <taxon>Bdelloidea</taxon>
        <taxon>Philodinida</taxon>
        <taxon>Philodinidae</taxon>
        <taxon>Rotaria</taxon>
    </lineage>
</organism>
<dbReference type="Proteomes" id="UP000681967">
    <property type="component" value="Unassembled WGS sequence"/>
</dbReference>
<dbReference type="EMBL" id="CAJOBJ010154596">
    <property type="protein sequence ID" value="CAF4820478.1"/>
    <property type="molecule type" value="Genomic_DNA"/>
</dbReference>
<evidence type="ECO:0000256" key="1">
    <source>
        <dbReference type="ARBA" id="ARBA00004308"/>
    </source>
</evidence>
<dbReference type="InterPro" id="IPR050840">
    <property type="entry name" value="Adaptor_Complx_Large_Subunit"/>
</dbReference>
<evidence type="ECO:0000313" key="7">
    <source>
        <dbReference type="EMBL" id="CAF4652617.1"/>
    </source>
</evidence>
<keyword evidence="4" id="KW-0472">Membrane</keyword>
<evidence type="ECO:0000259" key="5">
    <source>
        <dbReference type="Pfam" id="PF01602"/>
    </source>
</evidence>
<reference evidence="6" key="1">
    <citation type="submission" date="2021-02" db="EMBL/GenBank/DDBJ databases">
        <authorList>
            <person name="Nowell W R."/>
        </authorList>
    </citation>
    <scope>NUCLEOTIDE SEQUENCE</scope>
</reference>
<evidence type="ECO:0000313" key="9">
    <source>
        <dbReference type="Proteomes" id="UP000681720"/>
    </source>
</evidence>
<dbReference type="SUPFAM" id="SSF48371">
    <property type="entry name" value="ARM repeat"/>
    <property type="match status" value="1"/>
</dbReference>
<feature type="domain" description="Clathrin/coatomer adaptor adaptin-like N-terminal" evidence="5">
    <location>
        <begin position="1"/>
        <end position="52"/>
    </location>
</feature>
<evidence type="ECO:0000313" key="8">
    <source>
        <dbReference type="EMBL" id="CAF4820478.1"/>
    </source>
</evidence>
<accession>A0A8S2Y9Y6</accession>
<keyword evidence="2" id="KW-0813">Transport</keyword>
<gene>
    <name evidence="7" type="ORF">BYL167_LOCUS42236</name>
    <name evidence="6" type="ORF">GIL414_LOCUS36453</name>
    <name evidence="8" type="ORF">GIL414_LOCUS47989</name>
</gene>
<comment type="subcellular location">
    <subcellularLocation>
        <location evidence="1">Endomembrane system</location>
    </subcellularLocation>
</comment>
<sequence length="52" mass="5980">ILGRFLINNDKNIRYVALNTLLRVVHADHNAVQRHRATVVECLKDADVSIKR</sequence>
<dbReference type="InterPro" id="IPR011989">
    <property type="entry name" value="ARM-like"/>
</dbReference>
<dbReference type="GO" id="GO:0006886">
    <property type="term" value="P:intracellular protein transport"/>
    <property type="evidence" value="ECO:0007669"/>
    <property type="project" value="InterPro"/>
</dbReference>
<evidence type="ECO:0000313" key="6">
    <source>
        <dbReference type="EMBL" id="CAF4541787.1"/>
    </source>
</evidence>
<keyword evidence="3" id="KW-0653">Protein transport</keyword>
<name>A0A8S2Y9Y6_9BILA</name>
<proteinExistence type="predicted"/>
<feature type="non-terminal residue" evidence="6">
    <location>
        <position position="1"/>
    </location>
</feature>
<evidence type="ECO:0000256" key="2">
    <source>
        <dbReference type="ARBA" id="ARBA00022448"/>
    </source>
</evidence>
<dbReference type="Gene3D" id="1.25.10.10">
    <property type="entry name" value="Leucine-rich Repeat Variant"/>
    <property type="match status" value="1"/>
</dbReference>
<dbReference type="GO" id="GO:0012505">
    <property type="term" value="C:endomembrane system"/>
    <property type="evidence" value="ECO:0007669"/>
    <property type="project" value="UniProtKB-SubCell"/>
</dbReference>
<evidence type="ECO:0000256" key="3">
    <source>
        <dbReference type="ARBA" id="ARBA00022927"/>
    </source>
</evidence>
<dbReference type="PANTHER" id="PTHR22780">
    <property type="entry name" value="ADAPTIN, ALPHA/GAMMA/EPSILON"/>
    <property type="match status" value="1"/>
</dbReference>
<comment type="caution">
    <text evidence="6">The sequence shown here is derived from an EMBL/GenBank/DDBJ whole genome shotgun (WGS) entry which is preliminary data.</text>
</comment>
<dbReference type="InterPro" id="IPR002553">
    <property type="entry name" value="Clathrin/coatomer_adapt-like_N"/>
</dbReference>
<dbReference type="GO" id="GO:0030117">
    <property type="term" value="C:membrane coat"/>
    <property type="evidence" value="ECO:0007669"/>
    <property type="project" value="InterPro"/>
</dbReference>
<protein>
    <recommendedName>
        <fullName evidence="5">Clathrin/coatomer adaptor adaptin-like N-terminal domain-containing protein</fullName>
    </recommendedName>
</protein>
<dbReference type="Pfam" id="PF01602">
    <property type="entry name" value="Adaptin_N"/>
    <property type="match status" value="1"/>
</dbReference>
<dbReference type="InterPro" id="IPR016024">
    <property type="entry name" value="ARM-type_fold"/>
</dbReference>
<dbReference type="EMBL" id="CAJOBJ010090761">
    <property type="protein sequence ID" value="CAF4541787.1"/>
    <property type="molecule type" value="Genomic_DNA"/>
</dbReference>
<dbReference type="EMBL" id="CAJOBH010109163">
    <property type="protein sequence ID" value="CAF4652617.1"/>
    <property type="molecule type" value="Genomic_DNA"/>
</dbReference>
<dbReference type="AlphaFoldDB" id="A0A8S2Y9Y6"/>